<accession>A0ACC0PZA5</accession>
<name>A0ACC0PZA5_RHOML</name>
<organism evidence="1 2">
    <name type="scientific">Rhododendron molle</name>
    <name type="common">Chinese azalea</name>
    <name type="synonym">Azalea mollis</name>
    <dbReference type="NCBI Taxonomy" id="49168"/>
    <lineage>
        <taxon>Eukaryota</taxon>
        <taxon>Viridiplantae</taxon>
        <taxon>Streptophyta</taxon>
        <taxon>Embryophyta</taxon>
        <taxon>Tracheophyta</taxon>
        <taxon>Spermatophyta</taxon>
        <taxon>Magnoliopsida</taxon>
        <taxon>eudicotyledons</taxon>
        <taxon>Gunneridae</taxon>
        <taxon>Pentapetalae</taxon>
        <taxon>asterids</taxon>
        <taxon>Ericales</taxon>
        <taxon>Ericaceae</taxon>
        <taxon>Ericoideae</taxon>
        <taxon>Rhodoreae</taxon>
        <taxon>Rhododendron</taxon>
    </lineage>
</organism>
<dbReference type="Proteomes" id="UP001062846">
    <property type="component" value="Chromosome 1"/>
</dbReference>
<proteinExistence type="predicted"/>
<sequence>MGPFQLHIYSWNKSPKGNRPDVIHLCARCRVVPNDRRVTKIGINFVSIATEASEPFH</sequence>
<keyword evidence="2" id="KW-1185">Reference proteome</keyword>
<reference evidence="1" key="1">
    <citation type="submission" date="2022-02" db="EMBL/GenBank/DDBJ databases">
        <title>Plant Genome Project.</title>
        <authorList>
            <person name="Zhang R.-G."/>
        </authorList>
    </citation>
    <scope>NUCLEOTIDE SEQUENCE</scope>
    <source>
        <strain evidence="1">AT1</strain>
    </source>
</reference>
<gene>
    <name evidence="1" type="ORF">RHMOL_Rhmol01G0091200</name>
</gene>
<evidence type="ECO:0000313" key="1">
    <source>
        <dbReference type="EMBL" id="KAI8571102.1"/>
    </source>
</evidence>
<evidence type="ECO:0000313" key="2">
    <source>
        <dbReference type="Proteomes" id="UP001062846"/>
    </source>
</evidence>
<comment type="caution">
    <text evidence="1">The sequence shown here is derived from an EMBL/GenBank/DDBJ whole genome shotgun (WGS) entry which is preliminary data.</text>
</comment>
<dbReference type="EMBL" id="CM046388">
    <property type="protein sequence ID" value="KAI8571102.1"/>
    <property type="molecule type" value="Genomic_DNA"/>
</dbReference>
<protein>
    <submittedName>
        <fullName evidence="1">Uncharacterized protein</fullName>
    </submittedName>
</protein>